<protein>
    <submittedName>
        <fullName evidence="6">Chaperone protein DnaK</fullName>
    </submittedName>
</protein>
<dbReference type="InterPro" id="IPR013126">
    <property type="entry name" value="Hsp_70_fam"/>
</dbReference>
<sequence>MTDSKTQPPVGIDLGTTFSAVAFLDGDGRPETIRNSEGDLTTPSAVFFDQKRPIVGIEAVEAGLLEPDRLAQFAKRNVGEQFYEKAIRGKHLPAEVIQALVLRKLKTDAELKLGRISEAVITVPAFFNEPCRKATQDAGRLAGLKVLDIINEPTAAAITYGVQQGFLGAGVANERRETVLVYDLGGGTFDVTVMEIEKGNFNTIATAGDVYLGGIDWDSRLVDLIAEAFLAKHGIDPRDDPQAEQELLRKANQTKHALTQREAVTVAFANDGRRLRTEITQEQFSERCVDLVERTIMTVHLVLDDAGIDWPDLTRLILVGGSTRMPMIRDELQQLSGMELDRSLSPDEAVSHGAALYAGMLSAGANDKTGISVSNVNSHDLGVLALDPKSNKPRRKIMIPRNSKLPARKMVRFRTHVNNQPNVKIQIVEGGDKRGINATPIGKCVVADLPKGTPKGTNVEVRFDYRADGRLTVHASLPEIDRKITMTLNRAAGLSDDEIAAWRRRLDDGLSDAMLASLAEHGDDASALFSADNLTSEDADALPDESSIDPSEAAAADQVRTAQVQGFAALQHVEPEPAPSKTPVVASKAAAILGVSQPPLSPAPVEPAGQDAVRESNPAYAASPVASEKAVPTERAAAKAVSSNDAAIKIETNDPAGGPKLSVADAQKLAVAAGAAAPTVSEKPKLALDPKDAAPQVKADANDLAMLAALGGESKSPRKADVPLIVTDAAAGKGRAKPPAKQAAEPQDAAKPKKVGGLFGRKRK</sequence>
<keyword evidence="2 4" id="KW-0547">Nucleotide-binding</keyword>
<feature type="compositionally biased region" description="Low complexity" evidence="5">
    <location>
        <begin position="730"/>
        <end position="749"/>
    </location>
</feature>
<dbReference type="RefSeq" id="WP_145207589.1">
    <property type="nucleotide sequence ID" value="NZ_CP036432.1"/>
</dbReference>
<organism evidence="6 7">
    <name type="scientific">Stieleria magnilauensis</name>
    <dbReference type="NCBI Taxonomy" id="2527963"/>
    <lineage>
        <taxon>Bacteria</taxon>
        <taxon>Pseudomonadati</taxon>
        <taxon>Planctomycetota</taxon>
        <taxon>Planctomycetia</taxon>
        <taxon>Pirellulales</taxon>
        <taxon>Pirellulaceae</taxon>
        <taxon>Stieleria</taxon>
    </lineage>
</organism>
<evidence type="ECO:0000256" key="3">
    <source>
        <dbReference type="ARBA" id="ARBA00022840"/>
    </source>
</evidence>
<reference evidence="6 7" key="1">
    <citation type="submission" date="2019-02" db="EMBL/GenBank/DDBJ databases">
        <title>Deep-cultivation of Planctomycetes and their phenomic and genomic characterization uncovers novel biology.</title>
        <authorList>
            <person name="Wiegand S."/>
            <person name="Jogler M."/>
            <person name="Boedeker C."/>
            <person name="Pinto D."/>
            <person name="Vollmers J."/>
            <person name="Rivas-Marin E."/>
            <person name="Kohn T."/>
            <person name="Peeters S.H."/>
            <person name="Heuer A."/>
            <person name="Rast P."/>
            <person name="Oberbeckmann S."/>
            <person name="Bunk B."/>
            <person name="Jeske O."/>
            <person name="Meyerdierks A."/>
            <person name="Storesund J.E."/>
            <person name="Kallscheuer N."/>
            <person name="Luecker S."/>
            <person name="Lage O.M."/>
            <person name="Pohl T."/>
            <person name="Merkel B.J."/>
            <person name="Hornburger P."/>
            <person name="Mueller R.-W."/>
            <person name="Bruemmer F."/>
            <person name="Labrenz M."/>
            <person name="Spormann A.M."/>
            <person name="Op den Camp H."/>
            <person name="Overmann J."/>
            <person name="Amann R."/>
            <person name="Jetten M.S.M."/>
            <person name="Mascher T."/>
            <person name="Medema M.H."/>
            <person name="Devos D.P."/>
            <person name="Kaster A.-K."/>
            <person name="Ovreas L."/>
            <person name="Rohde M."/>
            <person name="Galperin M.Y."/>
            <person name="Jogler C."/>
        </authorList>
    </citation>
    <scope>NUCLEOTIDE SEQUENCE [LARGE SCALE GENOMIC DNA]</scope>
    <source>
        <strain evidence="6 7">TBK1r</strain>
    </source>
</reference>
<dbReference type="EMBL" id="CP036432">
    <property type="protein sequence ID" value="QDV81851.1"/>
    <property type="molecule type" value="Genomic_DNA"/>
</dbReference>
<dbReference type="CDD" id="cd24029">
    <property type="entry name" value="ASKHA_NBD_HSP70_DnaK_HscA_HscC"/>
    <property type="match status" value="1"/>
</dbReference>
<dbReference type="Gene3D" id="3.90.640.10">
    <property type="entry name" value="Actin, Chain A, domain 4"/>
    <property type="match status" value="1"/>
</dbReference>
<evidence type="ECO:0000256" key="5">
    <source>
        <dbReference type="SAM" id="MobiDB-lite"/>
    </source>
</evidence>
<dbReference type="Proteomes" id="UP000318081">
    <property type="component" value="Chromosome"/>
</dbReference>
<accession>A0ABX5XJ58</accession>
<dbReference type="InterPro" id="IPR043129">
    <property type="entry name" value="ATPase_NBD"/>
</dbReference>
<dbReference type="Pfam" id="PF00012">
    <property type="entry name" value="HSP70"/>
    <property type="match status" value="1"/>
</dbReference>
<dbReference type="PROSITE" id="PS00297">
    <property type="entry name" value="HSP70_1"/>
    <property type="match status" value="1"/>
</dbReference>
<comment type="similarity">
    <text evidence="1 4">Belongs to the heat shock protein 70 family.</text>
</comment>
<dbReference type="Gene3D" id="3.30.420.40">
    <property type="match status" value="2"/>
</dbReference>
<dbReference type="InterPro" id="IPR029047">
    <property type="entry name" value="HSP70_peptide-bd_sf"/>
</dbReference>
<keyword evidence="3 4" id="KW-0067">ATP-binding</keyword>
<dbReference type="InterPro" id="IPR018181">
    <property type="entry name" value="Heat_shock_70_CS"/>
</dbReference>
<proteinExistence type="inferred from homology"/>
<dbReference type="PRINTS" id="PR00301">
    <property type="entry name" value="HEATSHOCK70"/>
</dbReference>
<dbReference type="SUPFAM" id="SSF100920">
    <property type="entry name" value="Heat shock protein 70kD (HSP70), peptide-binding domain"/>
    <property type="match status" value="1"/>
</dbReference>
<evidence type="ECO:0000256" key="4">
    <source>
        <dbReference type="RuleBase" id="RU003322"/>
    </source>
</evidence>
<name>A0ABX5XJ58_9BACT</name>
<dbReference type="PANTHER" id="PTHR19375">
    <property type="entry name" value="HEAT SHOCK PROTEIN 70KDA"/>
    <property type="match status" value="1"/>
</dbReference>
<dbReference type="Gene3D" id="2.60.34.10">
    <property type="entry name" value="Substrate Binding Domain Of DNAk, Chain A, domain 1"/>
    <property type="match status" value="1"/>
</dbReference>
<dbReference type="PROSITE" id="PS00329">
    <property type="entry name" value="HSP70_2"/>
    <property type="match status" value="1"/>
</dbReference>
<evidence type="ECO:0000313" key="6">
    <source>
        <dbReference type="EMBL" id="QDV81851.1"/>
    </source>
</evidence>
<keyword evidence="7" id="KW-1185">Reference proteome</keyword>
<evidence type="ECO:0000256" key="2">
    <source>
        <dbReference type="ARBA" id="ARBA00022741"/>
    </source>
</evidence>
<feature type="region of interest" description="Disordered" evidence="5">
    <location>
        <begin position="730"/>
        <end position="764"/>
    </location>
</feature>
<gene>
    <name evidence="6" type="primary">dnaK_1</name>
    <name evidence="6" type="ORF">TBK1r_07730</name>
</gene>
<evidence type="ECO:0000256" key="1">
    <source>
        <dbReference type="ARBA" id="ARBA00007381"/>
    </source>
</evidence>
<evidence type="ECO:0000313" key="7">
    <source>
        <dbReference type="Proteomes" id="UP000318081"/>
    </source>
</evidence>
<dbReference type="PROSITE" id="PS01036">
    <property type="entry name" value="HSP70_3"/>
    <property type="match status" value="1"/>
</dbReference>
<dbReference type="SUPFAM" id="SSF53067">
    <property type="entry name" value="Actin-like ATPase domain"/>
    <property type="match status" value="2"/>
</dbReference>